<dbReference type="PANTHER" id="PTHR47123:SF25">
    <property type="entry name" value="F-BOX PROTEIN"/>
    <property type="match status" value="1"/>
</dbReference>
<gene>
    <name evidence="2" type="ORF">CARUB_v10011007mg</name>
</gene>
<evidence type="ECO:0000313" key="3">
    <source>
        <dbReference type="Proteomes" id="UP000029121"/>
    </source>
</evidence>
<dbReference type="AlphaFoldDB" id="R0IHV0"/>
<evidence type="ECO:0000259" key="1">
    <source>
        <dbReference type="Pfam" id="PF03478"/>
    </source>
</evidence>
<dbReference type="eggNOG" id="ENOG502QW71">
    <property type="taxonomic scope" value="Eukaryota"/>
</dbReference>
<accession>R0IHV0</accession>
<proteinExistence type="predicted"/>
<reference evidence="3" key="1">
    <citation type="journal article" date="2013" name="Nat. Genet.">
        <title>The Capsella rubella genome and the genomic consequences of rapid mating system evolution.</title>
        <authorList>
            <person name="Slotte T."/>
            <person name="Hazzouri K.M."/>
            <person name="Agren J.A."/>
            <person name="Koenig D."/>
            <person name="Maumus F."/>
            <person name="Guo Y.L."/>
            <person name="Steige K."/>
            <person name="Platts A.E."/>
            <person name="Escobar J.S."/>
            <person name="Newman L.K."/>
            <person name="Wang W."/>
            <person name="Mandakova T."/>
            <person name="Vello E."/>
            <person name="Smith L.M."/>
            <person name="Henz S.R."/>
            <person name="Steffen J."/>
            <person name="Takuno S."/>
            <person name="Brandvain Y."/>
            <person name="Coop G."/>
            <person name="Andolfatto P."/>
            <person name="Hu T.T."/>
            <person name="Blanchette M."/>
            <person name="Clark R.M."/>
            <person name="Quesneville H."/>
            <person name="Nordborg M."/>
            <person name="Gaut B.S."/>
            <person name="Lysak M.A."/>
            <person name="Jenkins J."/>
            <person name="Grimwood J."/>
            <person name="Chapman J."/>
            <person name="Prochnik S."/>
            <person name="Shu S."/>
            <person name="Rokhsar D."/>
            <person name="Schmutz J."/>
            <person name="Weigel D."/>
            <person name="Wright S.I."/>
        </authorList>
    </citation>
    <scope>NUCLEOTIDE SEQUENCE [LARGE SCALE GENOMIC DNA]</scope>
    <source>
        <strain evidence="3">cv. Monte Gargano</strain>
    </source>
</reference>
<dbReference type="Proteomes" id="UP000029121">
    <property type="component" value="Unassembled WGS sequence"/>
</dbReference>
<organism evidence="2 3">
    <name type="scientific">Capsella rubella</name>
    <dbReference type="NCBI Taxonomy" id="81985"/>
    <lineage>
        <taxon>Eukaryota</taxon>
        <taxon>Viridiplantae</taxon>
        <taxon>Streptophyta</taxon>
        <taxon>Embryophyta</taxon>
        <taxon>Tracheophyta</taxon>
        <taxon>Spermatophyta</taxon>
        <taxon>Magnoliopsida</taxon>
        <taxon>eudicotyledons</taxon>
        <taxon>Gunneridae</taxon>
        <taxon>Pentapetalae</taxon>
        <taxon>rosids</taxon>
        <taxon>malvids</taxon>
        <taxon>Brassicales</taxon>
        <taxon>Brassicaceae</taxon>
        <taxon>Camelineae</taxon>
        <taxon>Capsella</taxon>
    </lineage>
</organism>
<dbReference type="PANTHER" id="PTHR47123">
    <property type="entry name" value="F-BOX PROTEIN SKIP23"/>
    <property type="match status" value="1"/>
</dbReference>
<protein>
    <recommendedName>
        <fullName evidence="1">KIB1-4 beta-propeller domain-containing protein</fullName>
    </recommendedName>
</protein>
<evidence type="ECO:0000313" key="2">
    <source>
        <dbReference type="EMBL" id="EOA36448.1"/>
    </source>
</evidence>
<dbReference type="Pfam" id="PF03478">
    <property type="entry name" value="Beta-prop_KIB1-4"/>
    <property type="match status" value="1"/>
</dbReference>
<dbReference type="EMBL" id="KB870805">
    <property type="protein sequence ID" value="EOA36448.1"/>
    <property type="molecule type" value="Genomic_DNA"/>
</dbReference>
<feature type="domain" description="KIB1-4 beta-propeller" evidence="1">
    <location>
        <begin position="80"/>
        <end position="319"/>
    </location>
</feature>
<dbReference type="InterPro" id="IPR005174">
    <property type="entry name" value="KIB1-4_b-propeller"/>
</dbReference>
<sequence>MGKIRWSDLPIDLVECLAGRLTSNIDLIHIRSICKPWRSRVPAKKRVRNHFKRDLPVFKDQTTILSSTTYFRVTLPSSCPDKGWLTDNRQVSEVSKRKRLLSPMSCQHITRSPHKTLDLLKFGVSTIYEAYNVQYFTKNDQEDLRLLNGVFYRFFANADRVVFLDNLFFVVYINEIWWCKNDEGSRCWTRINNEEVDGFLDIILHRGKIYALDLSGAIWWISLSEFNIYKYRFSTPKEDLYNEDDINKCKEKRLVEYCGDLCIFHRFFNLERTVGFKVYKMDEDLVEWVEVSSLGRQDNHPSEYYGCLENAIYFSEAEDDSVFKLDDGSIITKKIGSSSSSSHQNCFEMFYTPFL</sequence>
<keyword evidence="3" id="KW-1185">Reference proteome</keyword>
<dbReference type="InterPro" id="IPR051304">
    <property type="entry name" value="SCF_F-box_domain"/>
</dbReference>
<name>R0IHV0_9BRAS</name>